<evidence type="ECO:0000256" key="1">
    <source>
        <dbReference type="SAM" id="MobiDB-lite"/>
    </source>
</evidence>
<dbReference type="InterPro" id="IPR044230">
    <property type="entry name" value="GTF3C4"/>
</dbReference>
<reference evidence="4" key="1">
    <citation type="journal article" date="2020" name="Stud. Mycol.">
        <title>101 Dothideomycetes genomes: a test case for predicting lifestyles and emergence of pathogens.</title>
        <authorList>
            <person name="Haridas S."/>
            <person name="Albert R."/>
            <person name="Binder M."/>
            <person name="Bloem J."/>
            <person name="Labutti K."/>
            <person name="Salamov A."/>
            <person name="Andreopoulos B."/>
            <person name="Baker S."/>
            <person name="Barry K."/>
            <person name="Bills G."/>
            <person name="Bluhm B."/>
            <person name="Cannon C."/>
            <person name="Castanera R."/>
            <person name="Culley D."/>
            <person name="Daum C."/>
            <person name="Ezra D."/>
            <person name="Gonzalez J."/>
            <person name="Henrissat B."/>
            <person name="Kuo A."/>
            <person name="Liang C."/>
            <person name="Lipzen A."/>
            <person name="Lutzoni F."/>
            <person name="Magnuson J."/>
            <person name="Mondo S."/>
            <person name="Nolan M."/>
            <person name="Ohm R."/>
            <person name="Pangilinan J."/>
            <person name="Park H.-J."/>
            <person name="Ramirez L."/>
            <person name="Alfaro M."/>
            <person name="Sun H."/>
            <person name="Tritt A."/>
            <person name="Yoshinaga Y."/>
            <person name="Zwiers L.-H."/>
            <person name="Turgeon B."/>
            <person name="Goodwin S."/>
            <person name="Spatafora J."/>
            <person name="Crous P."/>
            <person name="Grigoriev I."/>
        </authorList>
    </citation>
    <scope>NUCLEOTIDE SEQUENCE</scope>
    <source>
        <strain evidence="4">CBS 119925</strain>
    </source>
</reference>
<evidence type="ECO:0008006" key="6">
    <source>
        <dbReference type="Google" id="ProtNLM"/>
    </source>
</evidence>
<feature type="domain" description="Transcription factor IIIC 90kDa subunit N-terminal" evidence="2">
    <location>
        <begin position="19"/>
        <end position="474"/>
    </location>
</feature>
<protein>
    <recommendedName>
        <fullName evidence="6">Transcription factor IIIC 90kDa subunit N-terminal domain-containing protein</fullName>
    </recommendedName>
</protein>
<sequence>MSDVTTLKCWPSCTQAIDWSDDGIIALASHEHVELIFPNIQAQESNSEIPHWRHFSIQTPWFTREELEFLEPSVNKIYSIGEEISDSTTVALAWSPPGLGKHRRCALAVLTSNLVLSIWDSEGKPQDAKGWERRLIINDALESYFNAPENRTESFVASNHTDTLRLRRRIRHFTWAPDPPAQSTIGTRVSLARQFMAVSNDDNEIIVLAVDSPSTGSSDKWSVEVLGHFSVLQENEQVILKTHSFDDMMAQQRHAPYVAWSPWNESQEGLRSVLAYATNNDVRLQCVTYVDGAVHFGAALRYGGPQVRLAGPLTWSPRVDGPLRTLAVFVTHKVILLTVSALDASNTQPKVHNLDGRWDTISGVVWDIHDAEHPRIHFSSQISTTRYPTCTLELSDKEVKSISEDGWPYWREQIRGSQGHFSADNELQGNANAKVWGLSASPLGESIASGYTLHPTDMVEYGVAADRQTMVALTHTWGSDGDLIFPARPVSAENLFFTARKWIEKNVESTDDIPPVRKDILEKLVNTYSSPLDIPAPEPSEDSQTPAPPPVYDSEDLETLIAAFKRNAFLEENTLKDRLEILTTHICAPSDPTDIPRTLIAFRLAKATQHLPTSLSTSHPYSLSILSNHKKLIQLVEAVASSAPPETTSASSDPDPLPVISVPGDETCTFCEAAIPFIDPFHAVCGNGHEFLRCGLSFQAVQAPGCTKACGICNQVVMNDETVLEQEFGAGEEDQDDGDEDEDVVMGEGKERATDGEGNLKVTLARVLFSGCDVCIHCGGKYVG</sequence>
<proteinExistence type="predicted"/>
<keyword evidence="5" id="KW-1185">Reference proteome</keyword>
<feature type="domain" description="Transcription factor IIIC putative zinc-finger" evidence="3">
    <location>
        <begin position="665"/>
        <end position="782"/>
    </location>
</feature>
<evidence type="ECO:0000313" key="5">
    <source>
        <dbReference type="Proteomes" id="UP000799440"/>
    </source>
</evidence>
<dbReference type="Proteomes" id="UP000799440">
    <property type="component" value="Unassembled WGS sequence"/>
</dbReference>
<evidence type="ECO:0000259" key="2">
    <source>
        <dbReference type="Pfam" id="PF12657"/>
    </source>
</evidence>
<dbReference type="PANTHER" id="PTHR15496">
    <property type="entry name" value="GENERAL TRANSCRIPTION FACTOR 3C POLYPEPTIDE 4 FAMILY"/>
    <property type="match status" value="1"/>
</dbReference>
<evidence type="ECO:0000259" key="3">
    <source>
        <dbReference type="Pfam" id="PF12660"/>
    </source>
</evidence>
<dbReference type="GO" id="GO:0000127">
    <property type="term" value="C:transcription factor TFIIIC complex"/>
    <property type="evidence" value="ECO:0007669"/>
    <property type="project" value="InterPro"/>
</dbReference>
<name>A0A6A6V058_9PLEO</name>
<dbReference type="GO" id="GO:0004402">
    <property type="term" value="F:histone acetyltransferase activity"/>
    <property type="evidence" value="ECO:0007669"/>
    <property type="project" value="InterPro"/>
</dbReference>
<feature type="region of interest" description="Disordered" evidence="1">
    <location>
        <begin position="531"/>
        <end position="552"/>
    </location>
</feature>
<accession>A0A6A6V058</accession>
<evidence type="ECO:0000313" key="4">
    <source>
        <dbReference type="EMBL" id="KAF2743912.1"/>
    </source>
</evidence>
<dbReference type="GO" id="GO:0006384">
    <property type="term" value="P:transcription initiation at RNA polymerase III promoter"/>
    <property type="evidence" value="ECO:0007669"/>
    <property type="project" value="InterPro"/>
</dbReference>
<gene>
    <name evidence="4" type="ORF">M011DRAFT_471037</name>
</gene>
<dbReference type="Pfam" id="PF12657">
    <property type="entry name" value="TFIIIC_delta"/>
    <property type="match status" value="1"/>
</dbReference>
<dbReference type="EMBL" id="MU006593">
    <property type="protein sequence ID" value="KAF2743912.1"/>
    <property type="molecule type" value="Genomic_DNA"/>
</dbReference>
<dbReference type="InterPro" id="IPR024761">
    <property type="entry name" value="TFIIIC_delta_N"/>
</dbReference>
<dbReference type="PANTHER" id="PTHR15496:SF2">
    <property type="entry name" value="GENERAL TRANSCRIPTION FACTOR 3C POLYPEPTIDE 4"/>
    <property type="match status" value="1"/>
</dbReference>
<dbReference type="Pfam" id="PF12660">
    <property type="entry name" value="zf-TFIIIC"/>
    <property type="match status" value="1"/>
</dbReference>
<dbReference type="OrthoDB" id="6021743at2759"/>
<dbReference type="InterPro" id="IPR024764">
    <property type="entry name" value="TFIIIC_Znf"/>
</dbReference>
<dbReference type="AlphaFoldDB" id="A0A6A6V058"/>
<organism evidence="4 5">
    <name type="scientific">Sporormia fimetaria CBS 119925</name>
    <dbReference type="NCBI Taxonomy" id="1340428"/>
    <lineage>
        <taxon>Eukaryota</taxon>
        <taxon>Fungi</taxon>
        <taxon>Dikarya</taxon>
        <taxon>Ascomycota</taxon>
        <taxon>Pezizomycotina</taxon>
        <taxon>Dothideomycetes</taxon>
        <taxon>Pleosporomycetidae</taxon>
        <taxon>Pleosporales</taxon>
        <taxon>Sporormiaceae</taxon>
        <taxon>Sporormia</taxon>
    </lineage>
</organism>